<dbReference type="GO" id="GO:0000139">
    <property type="term" value="C:Golgi membrane"/>
    <property type="evidence" value="ECO:0007669"/>
    <property type="project" value="TreeGrafter"/>
</dbReference>
<dbReference type="PANTHER" id="PTHR12223:SF45">
    <property type="entry name" value="RE50040P"/>
    <property type="match status" value="1"/>
</dbReference>
<evidence type="ECO:0000313" key="10">
    <source>
        <dbReference type="Proteomes" id="UP001220961"/>
    </source>
</evidence>
<gene>
    <name evidence="9" type="ORF">MCAP1_003262</name>
</gene>
<protein>
    <recommendedName>
        <fullName evidence="8">L-type lectin-like domain-containing protein</fullName>
    </recommendedName>
</protein>
<dbReference type="PANTHER" id="PTHR12223">
    <property type="entry name" value="VESICULAR MANNOSE-BINDING LECTIN"/>
    <property type="match status" value="1"/>
</dbReference>
<dbReference type="GO" id="GO:0006888">
    <property type="term" value="P:endoplasmic reticulum to Golgi vesicle-mediated transport"/>
    <property type="evidence" value="ECO:0007669"/>
    <property type="project" value="TreeGrafter"/>
</dbReference>
<dbReference type="Gene3D" id="2.60.120.200">
    <property type="match status" value="1"/>
</dbReference>
<dbReference type="GO" id="GO:0005793">
    <property type="term" value="C:endoplasmic reticulum-Golgi intermediate compartment"/>
    <property type="evidence" value="ECO:0007669"/>
    <property type="project" value="TreeGrafter"/>
</dbReference>
<feature type="signal peptide" evidence="7">
    <location>
        <begin position="1"/>
        <end position="21"/>
    </location>
</feature>
<keyword evidence="2 6" id="KW-0812">Transmembrane</keyword>
<evidence type="ECO:0000256" key="4">
    <source>
        <dbReference type="ARBA" id="ARBA00022989"/>
    </source>
</evidence>
<comment type="subcellular location">
    <subcellularLocation>
        <location evidence="1">Membrane</location>
        <topology evidence="1">Single-pass type I membrane protein</topology>
    </subcellularLocation>
</comment>
<dbReference type="SUPFAM" id="SSF49899">
    <property type="entry name" value="Concanavalin A-like lectins/glucanases"/>
    <property type="match status" value="1"/>
</dbReference>
<evidence type="ECO:0000256" key="6">
    <source>
        <dbReference type="SAM" id="Phobius"/>
    </source>
</evidence>
<reference evidence="9" key="1">
    <citation type="submission" date="2023-03" db="EMBL/GenBank/DDBJ databases">
        <title>Mating type loci evolution in Malassezia.</title>
        <authorList>
            <person name="Coelho M.A."/>
        </authorList>
    </citation>
    <scope>NUCLEOTIDE SEQUENCE</scope>
    <source>
        <strain evidence="9">CBS 10434</strain>
    </source>
</reference>
<dbReference type="GO" id="GO:0005537">
    <property type="term" value="F:D-mannose binding"/>
    <property type="evidence" value="ECO:0007669"/>
    <property type="project" value="TreeGrafter"/>
</dbReference>
<dbReference type="InterPro" id="IPR013320">
    <property type="entry name" value="ConA-like_dom_sf"/>
</dbReference>
<proteinExistence type="predicted"/>
<evidence type="ECO:0000259" key="8">
    <source>
        <dbReference type="PROSITE" id="PS51328"/>
    </source>
</evidence>
<feature type="transmembrane region" description="Helical" evidence="6">
    <location>
        <begin position="309"/>
        <end position="334"/>
    </location>
</feature>
<feature type="domain" description="L-type lectin-like" evidence="8">
    <location>
        <begin position="36"/>
        <end position="259"/>
    </location>
</feature>
<evidence type="ECO:0000256" key="2">
    <source>
        <dbReference type="ARBA" id="ARBA00022692"/>
    </source>
</evidence>
<keyword evidence="5 6" id="KW-0472">Membrane</keyword>
<organism evidence="9 10">
    <name type="scientific">Malassezia caprae</name>
    <dbReference type="NCBI Taxonomy" id="1381934"/>
    <lineage>
        <taxon>Eukaryota</taxon>
        <taxon>Fungi</taxon>
        <taxon>Dikarya</taxon>
        <taxon>Basidiomycota</taxon>
        <taxon>Ustilaginomycotina</taxon>
        <taxon>Malasseziomycetes</taxon>
        <taxon>Malasseziales</taxon>
        <taxon>Malasseziaceae</taxon>
        <taxon>Malassezia</taxon>
    </lineage>
</organism>
<dbReference type="Proteomes" id="UP001220961">
    <property type="component" value="Chromosome 7"/>
</dbReference>
<dbReference type="InterPro" id="IPR051136">
    <property type="entry name" value="Intracellular_Lectin-GPT"/>
</dbReference>
<evidence type="ECO:0000256" key="5">
    <source>
        <dbReference type="ARBA" id="ARBA00023136"/>
    </source>
</evidence>
<dbReference type="EMBL" id="CP119914">
    <property type="protein sequence ID" value="WFD21007.1"/>
    <property type="molecule type" value="Genomic_DNA"/>
</dbReference>
<keyword evidence="10" id="KW-1185">Reference proteome</keyword>
<dbReference type="PROSITE" id="PS51328">
    <property type="entry name" value="L_LECTIN_LIKE"/>
    <property type="match status" value="1"/>
</dbReference>
<keyword evidence="3 7" id="KW-0732">Signal</keyword>
<dbReference type="Pfam" id="PF03388">
    <property type="entry name" value="Lectin_leg-like"/>
    <property type="match status" value="1"/>
</dbReference>
<keyword evidence="4 6" id="KW-1133">Transmembrane helix</keyword>
<dbReference type="CDD" id="cd07308">
    <property type="entry name" value="lectin_leg-like"/>
    <property type="match status" value="1"/>
</dbReference>
<evidence type="ECO:0000313" key="9">
    <source>
        <dbReference type="EMBL" id="WFD21007.1"/>
    </source>
</evidence>
<evidence type="ECO:0000256" key="7">
    <source>
        <dbReference type="SAM" id="SignalP"/>
    </source>
</evidence>
<dbReference type="AlphaFoldDB" id="A0AAF0IXF9"/>
<accession>A0AAF0IXF9</accession>
<name>A0AAF0IXF9_9BASI</name>
<evidence type="ECO:0000256" key="3">
    <source>
        <dbReference type="ARBA" id="ARBA00022729"/>
    </source>
</evidence>
<dbReference type="GO" id="GO:0030134">
    <property type="term" value="C:COPII-coated ER to Golgi transport vesicle"/>
    <property type="evidence" value="ECO:0007669"/>
    <property type="project" value="TreeGrafter"/>
</dbReference>
<dbReference type="InterPro" id="IPR005052">
    <property type="entry name" value="Lectin_leg"/>
</dbReference>
<sequence length="353" mass="40276">MLSKIAGTLVALLASSLTVHGFRSTGSNPTLNADAVVPDREHSIFSPYVDSTLQNKFWDYGGDAIVDTNRYVILTQERRNESGWLWSRLPIEMSDFEITTEFTIKGQSTATGGDGFAMWLTKERMQGGPIFGNRDRWNGLGIIFDTYPNSPHRGFFPQISAVKNNGQMSYDLGKDGEYQDMANCHMQLRRTPTDTRLRFTYVKDVYMELALQTQEWNKWTSCFRISPYDFTEPPYLGFSASTGDITDLHAIGSVWTNKLVYHSRTPADLENERLRAFAEDSGSGWWNKKPKDESRKQESATVFQMLKQLVLFFVWVVKWIVILAALGAAGYFGLKYYQKNKGPSTYKNRRMMA</sequence>
<evidence type="ECO:0000256" key="1">
    <source>
        <dbReference type="ARBA" id="ARBA00004479"/>
    </source>
</evidence>
<dbReference type="GO" id="GO:0005789">
    <property type="term" value="C:endoplasmic reticulum membrane"/>
    <property type="evidence" value="ECO:0007669"/>
    <property type="project" value="TreeGrafter"/>
</dbReference>
<feature type="chain" id="PRO_5042131376" description="L-type lectin-like domain-containing protein" evidence="7">
    <location>
        <begin position="22"/>
        <end position="353"/>
    </location>
</feature>